<keyword evidence="7" id="KW-1185">Reference proteome</keyword>
<name>S9S1Q5_9RHOB</name>
<dbReference type="OrthoDB" id="5506246at2"/>
<dbReference type="AlphaFoldDB" id="S9S1Q5"/>
<dbReference type="Pfam" id="PF01988">
    <property type="entry name" value="VIT1"/>
    <property type="match status" value="1"/>
</dbReference>
<evidence type="ECO:0000313" key="7">
    <source>
        <dbReference type="Proteomes" id="UP000015351"/>
    </source>
</evidence>
<dbReference type="HOGENOM" id="CLU_038957_2_0_5"/>
<keyword evidence="2 5" id="KW-0812">Transmembrane</keyword>
<dbReference type="GO" id="GO:0030026">
    <property type="term" value="P:intracellular manganese ion homeostasis"/>
    <property type="evidence" value="ECO:0007669"/>
    <property type="project" value="InterPro"/>
</dbReference>
<dbReference type="eggNOG" id="COG1814">
    <property type="taxonomic scope" value="Bacteria"/>
</dbReference>
<dbReference type="Proteomes" id="UP000015351">
    <property type="component" value="Unassembled WGS sequence"/>
</dbReference>
<comment type="caution">
    <text evidence="6">The sequence shown here is derived from an EMBL/GenBank/DDBJ whole genome shotgun (WGS) entry which is preliminary data.</text>
</comment>
<evidence type="ECO:0000256" key="3">
    <source>
        <dbReference type="ARBA" id="ARBA00022989"/>
    </source>
</evidence>
<comment type="subcellular location">
    <subcellularLocation>
        <location evidence="1">Endomembrane system</location>
        <topology evidence="1">Multi-pass membrane protein</topology>
    </subcellularLocation>
</comment>
<dbReference type="GO" id="GO:0005384">
    <property type="term" value="F:manganese ion transmembrane transporter activity"/>
    <property type="evidence" value="ECO:0007669"/>
    <property type="project" value="InterPro"/>
</dbReference>
<keyword evidence="4 5" id="KW-0472">Membrane</keyword>
<dbReference type="InterPro" id="IPR008217">
    <property type="entry name" value="Ccc1_fam"/>
</dbReference>
<protein>
    <submittedName>
        <fullName evidence="6">Nodulin 21-related protein</fullName>
    </submittedName>
</protein>
<dbReference type="EMBL" id="AONI01000009">
    <property type="protein sequence ID" value="EPX80124.1"/>
    <property type="molecule type" value="Genomic_DNA"/>
</dbReference>
<reference evidence="7" key="1">
    <citation type="journal article" date="2013" name="Stand. Genomic Sci.">
        <title>Genome sequence of the Litoreibacter arenae type strain (DSM 19593(T)), a member of the Roseobacter clade isolated from sea sand.</title>
        <authorList>
            <person name="Riedel T."/>
            <person name="Fiebig A."/>
            <person name="Petersen J."/>
            <person name="Gronow S."/>
            <person name="Kyrpides N.C."/>
            <person name="Goker M."/>
            <person name="Klenk H.P."/>
        </authorList>
    </citation>
    <scope>NUCLEOTIDE SEQUENCE [LARGE SCALE GENOMIC DNA]</scope>
    <source>
        <strain evidence="7">DSM 19593</strain>
    </source>
</reference>
<feature type="transmembrane region" description="Helical" evidence="5">
    <location>
        <begin position="183"/>
        <end position="200"/>
    </location>
</feature>
<dbReference type="RefSeq" id="WP_021100030.1">
    <property type="nucleotide sequence ID" value="NZ_KE557306.1"/>
</dbReference>
<dbReference type="PATRIC" id="fig|1123360.3.peg.1450"/>
<dbReference type="STRING" id="1123360.thalar_01462"/>
<keyword evidence="3 5" id="KW-1133">Transmembrane helix</keyword>
<accession>S9S1Q5</accession>
<evidence type="ECO:0000256" key="4">
    <source>
        <dbReference type="ARBA" id="ARBA00023136"/>
    </source>
</evidence>
<dbReference type="PANTHER" id="PTHR31851">
    <property type="entry name" value="FE(2+)/MN(2+) TRANSPORTER PCL1"/>
    <property type="match status" value="1"/>
</dbReference>
<feature type="transmembrane region" description="Helical" evidence="5">
    <location>
        <begin position="154"/>
        <end position="177"/>
    </location>
</feature>
<proteinExistence type="predicted"/>
<organism evidence="6 7">
    <name type="scientific">Litoreibacter arenae DSM 19593</name>
    <dbReference type="NCBI Taxonomy" id="1123360"/>
    <lineage>
        <taxon>Bacteria</taxon>
        <taxon>Pseudomonadati</taxon>
        <taxon>Pseudomonadota</taxon>
        <taxon>Alphaproteobacteria</taxon>
        <taxon>Rhodobacterales</taxon>
        <taxon>Roseobacteraceae</taxon>
        <taxon>Litoreibacter</taxon>
    </lineage>
</organism>
<feature type="transmembrane region" description="Helical" evidence="5">
    <location>
        <begin position="212"/>
        <end position="231"/>
    </location>
</feature>
<evidence type="ECO:0000313" key="6">
    <source>
        <dbReference type="EMBL" id="EPX80124.1"/>
    </source>
</evidence>
<evidence type="ECO:0000256" key="1">
    <source>
        <dbReference type="ARBA" id="ARBA00004127"/>
    </source>
</evidence>
<evidence type="ECO:0000256" key="2">
    <source>
        <dbReference type="ARBA" id="ARBA00022692"/>
    </source>
</evidence>
<dbReference type="GO" id="GO:0012505">
    <property type="term" value="C:endomembrane system"/>
    <property type="evidence" value="ECO:0007669"/>
    <property type="project" value="UniProtKB-SubCell"/>
</dbReference>
<evidence type="ECO:0000256" key="5">
    <source>
        <dbReference type="SAM" id="Phobius"/>
    </source>
</evidence>
<gene>
    <name evidence="6" type="ORF">thalar_01462</name>
</gene>
<sequence>MEDHGHSKTEIAERLAGSGGTLHLRDMIYGGIDGAVTTFAIVAGVQGAGLSHTVIIALGVANVLADGFSMAAGNYSGTKADLDDRHRLSAIEQRHIHDYPDGEREELRQILEAKGLTGTLLDQATDAIASKPRKWIELMLTDEYGLSPTPPAPMAAAIATFLAFLAAGIVPLLPFLLGLDNPFTISIAATAVVFFGIGAAKSRWSLAPWWRSALETLAIGSTAAAIAYFVGTMFHT</sequence>